<dbReference type="GO" id="GO:0000297">
    <property type="term" value="F:spermine transmembrane transporter activity"/>
    <property type="evidence" value="ECO:0007669"/>
    <property type="project" value="TreeGrafter"/>
</dbReference>
<gene>
    <name evidence="7" type="ORF">M431DRAFT_7016</name>
</gene>
<dbReference type="GeneID" id="36630385"/>
<evidence type="ECO:0000313" key="7">
    <source>
        <dbReference type="EMBL" id="PTB53500.1"/>
    </source>
</evidence>
<dbReference type="GO" id="GO:0005886">
    <property type="term" value="C:plasma membrane"/>
    <property type="evidence" value="ECO:0007669"/>
    <property type="project" value="TreeGrafter"/>
</dbReference>
<feature type="transmembrane region" description="Helical" evidence="5">
    <location>
        <begin position="34"/>
        <end position="52"/>
    </location>
</feature>
<evidence type="ECO:0000256" key="3">
    <source>
        <dbReference type="ARBA" id="ARBA00022989"/>
    </source>
</evidence>
<evidence type="ECO:0000256" key="2">
    <source>
        <dbReference type="ARBA" id="ARBA00022692"/>
    </source>
</evidence>
<feature type="transmembrane region" description="Helical" evidence="5">
    <location>
        <begin position="324"/>
        <end position="348"/>
    </location>
</feature>
<feature type="transmembrane region" description="Helical" evidence="5">
    <location>
        <begin position="122"/>
        <end position="140"/>
    </location>
</feature>
<feature type="transmembrane region" description="Helical" evidence="5">
    <location>
        <begin position="152"/>
        <end position="170"/>
    </location>
</feature>
<keyword evidence="2 5" id="KW-0812">Transmembrane</keyword>
<dbReference type="RefSeq" id="XP_024773177.1">
    <property type="nucleotide sequence ID" value="XM_024921802.1"/>
</dbReference>
<keyword evidence="8" id="KW-1185">Reference proteome</keyword>
<feature type="transmembrane region" description="Helical" evidence="5">
    <location>
        <begin position="64"/>
        <end position="84"/>
    </location>
</feature>
<dbReference type="Gene3D" id="1.20.1250.20">
    <property type="entry name" value="MFS general substrate transporter like domains"/>
    <property type="match status" value="1"/>
</dbReference>
<dbReference type="PANTHER" id="PTHR23502">
    <property type="entry name" value="MAJOR FACILITATOR SUPERFAMILY"/>
    <property type="match status" value="1"/>
</dbReference>
<evidence type="ECO:0000256" key="1">
    <source>
        <dbReference type="ARBA" id="ARBA00004141"/>
    </source>
</evidence>
<protein>
    <recommendedName>
        <fullName evidence="6">Major facilitator superfamily (MFS) profile domain-containing protein</fullName>
    </recommendedName>
</protein>
<dbReference type="STRING" id="983964.A0A2T4A8V0"/>
<feature type="transmembrane region" description="Helical" evidence="5">
    <location>
        <begin position="259"/>
        <end position="280"/>
    </location>
</feature>
<evidence type="ECO:0000256" key="4">
    <source>
        <dbReference type="ARBA" id="ARBA00023136"/>
    </source>
</evidence>
<dbReference type="InterPro" id="IPR011701">
    <property type="entry name" value="MFS"/>
</dbReference>
<dbReference type="InterPro" id="IPR036259">
    <property type="entry name" value="MFS_trans_sf"/>
</dbReference>
<dbReference type="Proteomes" id="UP000241690">
    <property type="component" value="Unassembled WGS sequence"/>
</dbReference>
<dbReference type="PROSITE" id="PS50850">
    <property type="entry name" value="MFS"/>
    <property type="match status" value="1"/>
</dbReference>
<keyword evidence="4 5" id="KW-0472">Membrane</keyword>
<dbReference type="EMBL" id="KZ679682">
    <property type="protein sequence ID" value="PTB53500.1"/>
    <property type="molecule type" value="Genomic_DNA"/>
</dbReference>
<dbReference type="AlphaFoldDB" id="A0A2T4A8V0"/>
<evidence type="ECO:0000256" key="5">
    <source>
        <dbReference type="SAM" id="Phobius"/>
    </source>
</evidence>
<dbReference type="Pfam" id="PF07690">
    <property type="entry name" value="MFS_1"/>
    <property type="match status" value="1"/>
</dbReference>
<accession>A0A2T4A8V0</accession>
<reference evidence="7 8" key="1">
    <citation type="submission" date="2016-07" db="EMBL/GenBank/DDBJ databases">
        <title>Multiple horizontal gene transfer events from other fungi enriched the ability of initially mycotrophic Trichoderma (Ascomycota) to feed on dead plant biomass.</title>
        <authorList>
            <consortium name="DOE Joint Genome Institute"/>
            <person name="Aerts A."/>
            <person name="Atanasova L."/>
            <person name="Chenthamara K."/>
            <person name="Zhang J."/>
            <person name="Grujic M."/>
            <person name="Henrissat B."/>
            <person name="Kuo A."/>
            <person name="Salamov A."/>
            <person name="Lipzen A."/>
            <person name="Labutti K."/>
            <person name="Barry K."/>
            <person name="Miao Y."/>
            <person name="Rahimi M.J."/>
            <person name="Shen Q."/>
            <person name="Grigoriev I.V."/>
            <person name="Kubicek C.P."/>
            <person name="Druzhinina I.S."/>
        </authorList>
    </citation>
    <scope>NUCLEOTIDE SEQUENCE [LARGE SCALE GENOMIC DNA]</scope>
    <source>
        <strain evidence="7 8">CBS 226.95</strain>
    </source>
</reference>
<dbReference type="GO" id="GO:0015606">
    <property type="term" value="F:spermidine transmembrane transporter activity"/>
    <property type="evidence" value="ECO:0007669"/>
    <property type="project" value="TreeGrafter"/>
</dbReference>
<name>A0A2T4A8V0_TRIHA</name>
<feature type="transmembrane region" description="Helical" evidence="5">
    <location>
        <begin position="300"/>
        <end position="318"/>
    </location>
</feature>
<evidence type="ECO:0000313" key="8">
    <source>
        <dbReference type="Proteomes" id="UP000241690"/>
    </source>
</evidence>
<feature type="domain" description="Major facilitator superfamily (MFS) profile" evidence="6">
    <location>
        <begin position="1"/>
        <end position="389"/>
    </location>
</feature>
<dbReference type="PANTHER" id="PTHR23502:SF38">
    <property type="entry name" value="POLYAMINE TRANSPORTER 4"/>
    <property type="match status" value="1"/>
</dbReference>
<evidence type="ECO:0000259" key="6">
    <source>
        <dbReference type="PROSITE" id="PS50850"/>
    </source>
</evidence>
<feature type="transmembrane region" description="Helical" evidence="5">
    <location>
        <begin position="360"/>
        <end position="381"/>
    </location>
</feature>
<feature type="transmembrane region" description="Helical" evidence="5">
    <location>
        <begin position="221"/>
        <end position="247"/>
    </location>
</feature>
<comment type="subcellular location">
    <subcellularLocation>
        <location evidence="1">Membrane</location>
        <topology evidence="1">Multi-pass membrane protein</topology>
    </subcellularLocation>
</comment>
<proteinExistence type="predicted"/>
<dbReference type="InterPro" id="IPR020846">
    <property type="entry name" value="MFS_dom"/>
</dbReference>
<dbReference type="SUPFAM" id="SSF103473">
    <property type="entry name" value="MFS general substrate transporter"/>
    <property type="match status" value="1"/>
</dbReference>
<organism evidence="7 8">
    <name type="scientific">Trichoderma harzianum CBS 226.95</name>
    <dbReference type="NCBI Taxonomy" id="983964"/>
    <lineage>
        <taxon>Eukaryota</taxon>
        <taxon>Fungi</taxon>
        <taxon>Dikarya</taxon>
        <taxon>Ascomycota</taxon>
        <taxon>Pezizomycotina</taxon>
        <taxon>Sordariomycetes</taxon>
        <taxon>Hypocreomycetidae</taxon>
        <taxon>Hypocreales</taxon>
        <taxon>Hypocreaceae</taxon>
        <taxon>Trichoderma</taxon>
    </lineage>
</organism>
<keyword evidence="3 5" id="KW-1133">Transmembrane helix</keyword>
<sequence length="389" mass="42358">MLCAMGFVTSITTSIITAASDELMEEFDISLTVSFLPLSLYVIALGFGPILGGPSSESLGRYPVYATILPLGTLFTLGCGFVHNFGGLCFLHFMTGFSWGPSLALASGSISETLPPRTRGPASALFILTPFLGPGLGPVIGSFVANRKGWRWTQWTMIFSAIFTMILALFTEETYHAKIKQRISREKGTEASPSVPFSTRLRLFIQVSLIRPVMMLFTDPIITFLCLYVAVNFGIEFSFFAAVPYVFGTAYHFGVEETGLGIVIGCILRFITIIVCDIFIYQKKISLYPPHKVPPEHRLYPAMIGSIGGPIGLFWFAWTAREDIYWASPAAAIIPFVWGNLCIIVAALQYIGDTYAGNIVASGAAANSLACYGLAAGFPLFSVPMFQNL</sequence>